<feature type="chain" id="PRO_5046309911" evidence="2">
    <location>
        <begin position="22"/>
        <end position="226"/>
    </location>
</feature>
<dbReference type="Proteomes" id="UP001431235">
    <property type="component" value="Unassembled WGS sequence"/>
</dbReference>
<evidence type="ECO:0000256" key="1">
    <source>
        <dbReference type="SAM" id="MobiDB-lite"/>
    </source>
</evidence>
<evidence type="ECO:0000313" key="4">
    <source>
        <dbReference type="Proteomes" id="UP001431235"/>
    </source>
</evidence>
<gene>
    <name evidence="3" type="ORF">K5L01_12395</name>
</gene>
<feature type="region of interest" description="Disordered" evidence="1">
    <location>
        <begin position="47"/>
        <end position="80"/>
    </location>
</feature>
<reference evidence="3 4" key="1">
    <citation type="submission" date="2021-08" db="EMBL/GenBank/DDBJ databases">
        <title>Novel members of of the genus Stenotrophomonas from differernt environment.</title>
        <authorList>
            <person name="Deng Y."/>
        </authorList>
    </citation>
    <scope>NUCLEOTIDE SEQUENCE [LARGE SCALE GENOMIC DNA]</scope>
    <source>
        <strain evidence="3 4">CPCC 101365</strain>
    </source>
</reference>
<sequence length="226" mass="24271">MRADLLLLATLLTLASPSVPAAGPPPADSVRVYRCVAADGTVALQDAPCDGGLRQQVRDLPRPQPPPRPAPAPSTPPQPQPIEREVRIVTVQPPQPLYECLAPDGERYTSDDGLGRPRWVPLWVTGHGPLPRHARASVSGHFGGGSGGIAVQGGTGPTRPLPALAGGTWVRDSCHPLPAQEACARLRDHRWTLVRRYHSALQSERQALTREQRGIEARLDRDCGGH</sequence>
<comment type="caution">
    <text evidence="3">The sequence shown here is derived from an EMBL/GenBank/DDBJ whole genome shotgun (WGS) entry which is preliminary data.</text>
</comment>
<name>A0ABT0SJC5_9GAMM</name>
<feature type="compositionally biased region" description="Pro residues" evidence="1">
    <location>
        <begin position="62"/>
        <end position="80"/>
    </location>
</feature>
<organism evidence="3 4">
    <name type="scientific">Stenotrophomonas mori</name>
    <dbReference type="NCBI Taxonomy" id="2871096"/>
    <lineage>
        <taxon>Bacteria</taxon>
        <taxon>Pseudomonadati</taxon>
        <taxon>Pseudomonadota</taxon>
        <taxon>Gammaproteobacteria</taxon>
        <taxon>Lysobacterales</taxon>
        <taxon>Lysobacteraceae</taxon>
        <taxon>Stenotrophomonas</taxon>
    </lineage>
</organism>
<evidence type="ECO:0000256" key="2">
    <source>
        <dbReference type="SAM" id="SignalP"/>
    </source>
</evidence>
<evidence type="ECO:0000313" key="3">
    <source>
        <dbReference type="EMBL" id="MCL7715440.1"/>
    </source>
</evidence>
<proteinExistence type="predicted"/>
<dbReference type="RefSeq" id="WP_250064820.1">
    <property type="nucleotide sequence ID" value="NZ_JAIKTS010000004.1"/>
</dbReference>
<protein>
    <submittedName>
        <fullName evidence="3">DUF4124 domain-containing protein</fullName>
    </submittedName>
</protein>
<feature type="signal peptide" evidence="2">
    <location>
        <begin position="1"/>
        <end position="21"/>
    </location>
</feature>
<keyword evidence="4" id="KW-1185">Reference proteome</keyword>
<dbReference type="EMBL" id="JAIKTS010000004">
    <property type="protein sequence ID" value="MCL7715440.1"/>
    <property type="molecule type" value="Genomic_DNA"/>
</dbReference>
<keyword evidence="2" id="KW-0732">Signal</keyword>
<accession>A0ABT0SJC5</accession>